<dbReference type="InterPro" id="IPR023198">
    <property type="entry name" value="PGP-like_dom2"/>
</dbReference>
<dbReference type="InterPro" id="IPR006439">
    <property type="entry name" value="HAD-SF_hydro_IA"/>
</dbReference>
<dbReference type="SFLD" id="SFLDG01129">
    <property type="entry name" value="C1.5:_HAD__Beta-PGM__Phosphata"/>
    <property type="match status" value="1"/>
</dbReference>
<dbReference type="Gene3D" id="3.40.50.1000">
    <property type="entry name" value="HAD superfamily/HAD-like"/>
    <property type="match status" value="1"/>
</dbReference>
<dbReference type="EMBL" id="QYBC01000016">
    <property type="protein sequence ID" value="RYB03078.1"/>
    <property type="molecule type" value="Genomic_DNA"/>
</dbReference>
<dbReference type="InterPro" id="IPR023214">
    <property type="entry name" value="HAD_sf"/>
</dbReference>
<keyword evidence="4" id="KW-0460">Magnesium</keyword>
<protein>
    <submittedName>
        <fullName evidence="5">HAD family hydrolase</fullName>
    </submittedName>
</protein>
<comment type="similarity">
    <text evidence="2">Belongs to the HAD-like hydrolase superfamily. CbbY/CbbZ/Gph/YieH family.</text>
</comment>
<dbReference type="PANTHER" id="PTHR46193">
    <property type="entry name" value="6-PHOSPHOGLUCONATE PHOSPHATASE"/>
    <property type="match status" value="1"/>
</dbReference>
<evidence type="ECO:0000256" key="2">
    <source>
        <dbReference type="ARBA" id="ARBA00006171"/>
    </source>
</evidence>
<reference evidence="5 6" key="1">
    <citation type="submission" date="2018-09" db="EMBL/GenBank/DDBJ databases">
        <authorList>
            <person name="Grouzdev D.S."/>
            <person name="Krutkina M.S."/>
        </authorList>
    </citation>
    <scope>NUCLEOTIDE SEQUENCE [LARGE SCALE GENOMIC DNA]</scope>
    <source>
        <strain evidence="5 6">RmlP001</strain>
    </source>
</reference>
<evidence type="ECO:0000313" key="5">
    <source>
        <dbReference type="EMBL" id="RYB03078.1"/>
    </source>
</evidence>
<reference evidence="5 6" key="2">
    <citation type="submission" date="2019-02" db="EMBL/GenBank/DDBJ databases">
        <title>'Lichenibacterium ramalinii' gen. nov. sp. nov., 'Lichenibacterium minor' gen. nov. sp. nov.</title>
        <authorList>
            <person name="Pankratov T."/>
        </authorList>
    </citation>
    <scope>NUCLEOTIDE SEQUENCE [LARGE SCALE GENOMIC DNA]</scope>
    <source>
        <strain evidence="5 6">RmlP001</strain>
    </source>
</reference>
<accession>A0A4Q2RBK2</accession>
<name>A0A4Q2RBK2_9HYPH</name>
<dbReference type="Gene3D" id="1.10.150.240">
    <property type="entry name" value="Putative phosphatase, domain 2"/>
    <property type="match status" value="1"/>
</dbReference>
<keyword evidence="6" id="KW-1185">Reference proteome</keyword>
<dbReference type="SFLD" id="SFLDG01135">
    <property type="entry name" value="C1.5.6:_HAD__Beta-PGM__Phospha"/>
    <property type="match status" value="1"/>
</dbReference>
<dbReference type="SUPFAM" id="SSF56784">
    <property type="entry name" value="HAD-like"/>
    <property type="match status" value="1"/>
</dbReference>
<comment type="cofactor">
    <cofactor evidence="1">
        <name>Mg(2+)</name>
        <dbReference type="ChEBI" id="CHEBI:18420"/>
    </cofactor>
</comment>
<organism evidence="5 6">
    <name type="scientific">Lichenibacterium ramalinae</name>
    <dbReference type="NCBI Taxonomy" id="2316527"/>
    <lineage>
        <taxon>Bacteria</taxon>
        <taxon>Pseudomonadati</taxon>
        <taxon>Pseudomonadota</taxon>
        <taxon>Alphaproteobacteria</taxon>
        <taxon>Hyphomicrobiales</taxon>
        <taxon>Lichenihabitantaceae</taxon>
        <taxon>Lichenibacterium</taxon>
    </lineage>
</organism>
<dbReference type="NCBIfam" id="TIGR01509">
    <property type="entry name" value="HAD-SF-IA-v3"/>
    <property type="match status" value="1"/>
</dbReference>
<comment type="caution">
    <text evidence="5">The sequence shown here is derived from an EMBL/GenBank/DDBJ whole genome shotgun (WGS) entry which is preliminary data.</text>
</comment>
<dbReference type="GO" id="GO:0046872">
    <property type="term" value="F:metal ion binding"/>
    <property type="evidence" value="ECO:0007669"/>
    <property type="project" value="UniProtKB-KW"/>
</dbReference>
<gene>
    <name evidence="5" type="ORF">D3272_18595</name>
</gene>
<dbReference type="RefSeq" id="WP_129220715.1">
    <property type="nucleotide sequence ID" value="NZ_QYBC01000016.1"/>
</dbReference>
<proteinExistence type="inferred from homology"/>
<evidence type="ECO:0000256" key="4">
    <source>
        <dbReference type="ARBA" id="ARBA00022842"/>
    </source>
</evidence>
<keyword evidence="3" id="KW-0479">Metal-binding</keyword>
<evidence type="ECO:0000256" key="1">
    <source>
        <dbReference type="ARBA" id="ARBA00001946"/>
    </source>
</evidence>
<evidence type="ECO:0000313" key="6">
    <source>
        <dbReference type="Proteomes" id="UP000289411"/>
    </source>
</evidence>
<dbReference type="Pfam" id="PF00702">
    <property type="entry name" value="Hydrolase"/>
    <property type="match status" value="1"/>
</dbReference>
<dbReference type="CDD" id="cd07526">
    <property type="entry name" value="HAD_BPGM_like"/>
    <property type="match status" value="1"/>
</dbReference>
<dbReference type="AlphaFoldDB" id="A0A4Q2RBK2"/>
<evidence type="ECO:0000256" key="3">
    <source>
        <dbReference type="ARBA" id="ARBA00022723"/>
    </source>
</evidence>
<dbReference type="SFLD" id="SFLDS00003">
    <property type="entry name" value="Haloacid_Dehalogenase"/>
    <property type="match status" value="1"/>
</dbReference>
<keyword evidence="5" id="KW-0378">Hydrolase</keyword>
<dbReference type="GO" id="GO:0016787">
    <property type="term" value="F:hydrolase activity"/>
    <property type="evidence" value="ECO:0007669"/>
    <property type="project" value="UniProtKB-KW"/>
</dbReference>
<sequence length="219" mass="23477">MPPDLIVFDCDGVLVDSEVLSIGGVVSVLNEAGVPATYAMVARYFGMKQADIMLKVAEETGHDVPLEVSARIWPAIRDRFEAELKPMPGLADFLRRHPTVRRCVASSSGPERIRNSLRLTGLSEFFGEDIFSSSQVARGKPEPDLFLFAAASMGVDPARCVVIEDSRFGVLGAVAAGMTPIGFTGGSHIEPEHERALAEAGALYVEGSFPAIEARLFPG</sequence>
<dbReference type="PANTHER" id="PTHR46193:SF10">
    <property type="entry name" value="6-PHOSPHOGLUCONATE PHOSPHATASE"/>
    <property type="match status" value="1"/>
</dbReference>
<dbReference type="InterPro" id="IPR036412">
    <property type="entry name" value="HAD-like_sf"/>
</dbReference>
<dbReference type="InterPro" id="IPR051600">
    <property type="entry name" value="Beta-PGM-like"/>
</dbReference>
<dbReference type="Proteomes" id="UP000289411">
    <property type="component" value="Unassembled WGS sequence"/>
</dbReference>
<dbReference type="OrthoDB" id="9797743at2"/>